<comment type="caution">
    <text evidence="2">The sequence shown here is derived from an EMBL/GenBank/DDBJ whole genome shotgun (WGS) entry which is preliminary data.</text>
</comment>
<organism evidence="2 3">
    <name type="scientific">Actinomycetospora chlora</name>
    <dbReference type="NCBI Taxonomy" id="663608"/>
    <lineage>
        <taxon>Bacteria</taxon>
        <taxon>Bacillati</taxon>
        <taxon>Actinomycetota</taxon>
        <taxon>Actinomycetes</taxon>
        <taxon>Pseudonocardiales</taxon>
        <taxon>Pseudonocardiaceae</taxon>
        <taxon>Actinomycetospora</taxon>
    </lineage>
</organism>
<evidence type="ECO:0000313" key="2">
    <source>
        <dbReference type="EMBL" id="GAA4809405.1"/>
    </source>
</evidence>
<dbReference type="SUPFAM" id="SSF51126">
    <property type="entry name" value="Pectin lyase-like"/>
    <property type="match status" value="1"/>
</dbReference>
<gene>
    <name evidence="2" type="ORF">GCM10023200_53990</name>
</gene>
<accession>A0ABP9CIA0</accession>
<dbReference type="InterPro" id="IPR012334">
    <property type="entry name" value="Pectin_lyas_fold"/>
</dbReference>
<reference evidence="3" key="1">
    <citation type="journal article" date="2019" name="Int. J. Syst. Evol. Microbiol.">
        <title>The Global Catalogue of Microorganisms (GCM) 10K type strain sequencing project: providing services to taxonomists for standard genome sequencing and annotation.</title>
        <authorList>
            <consortium name="The Broad Institute Genomics Platform"/>
            <consortium name="The Broad Institute Genome Sequencing Center for Infectious Disease"/>
            <person name="Wu L."/>
            <person name="Ma J."/>
        </authorList>
    </citation>
    <scope>NUCLEOTIDE SEQUENCE [LARGE SCALE GENOMIC DNA]</scope>
    <source>
        <strain evidence="3">JCM 17979</strain>
    </source>
</reference>
<keyword evidence="3" id="KW-1185">Reference proteome</keyword>
<proteinExistence type="predicted"/>
<dbReference type="Gene3D" id="2.160.20.10">
    <property type="entry name" value="Single-stranded right-handed beta-helix, Pectin lyase-like"/>
    <property type="match status" value="1"/>
</dbReference>
<evidence type="ECO:0000256" key="1">
    <source>
        <dbReference type="SAM" id="MobiDB-lite"/>
    </source>
</evidence>
<dbReference type="RefSeq" id="WP_345423419.1">
    <property type="nucleotide sequence ID" value="NZ_BAABHO010000066.1"/>
</dbReference>
<dbReference type="EMBL" id="BAABHO010000066">
    <property type="protein sequence ID" value="GAA4809405.1"/>
    <property type="molecule type" value="Genomic_DNA"/>
</dbReference>
<name>A0ABP9CIA0_9PSEU</name>
<feature type="region of interest" description="Disordered" evidence="1">
    <location>
        <begin position="355"/>
        <end position="379"/>
    </location>
</feature>
<protein>
    <recommendedName>
        <fullName evidence="4">Right-handed parallel beta-helix repeat-containing protein</fullName>
    </recommendedName>
</protein>
<sequence>MLGAGVYQLSGPLRVGPAQDLLGAGGNLAGAATTLRCTAPEAGVVVTDSAGISGNLLIDGAGVAQAPFVRAFGGGAAQRTFLNLSVVGSAADNVLVAGAQNDTWIGCNAQEAARDNLVLDQGAGGHAFVRCEFNAAGRYGLRCDREIAGGPYAVPTDNTFDHCLFERESSSGTGVSQAFLPAVDALTFTACSFYATAASTGPRLDVPGGSGTVTIVGGRIQGSSPADGGTGLRVGDASRVVLAAQPRFEALAAGIELVAGNPTVHVLGAVFWNGVGTRYTGAGRPDTSVLTPTDHPVQITRDLPGDRALTVARGGEPGMRLTLGADGSLGWGDGSDYVPRTRLFAGAPGVLSMPPEQALQSGRGPTPARPDARVAGPGATFYDTTLRRPVWSDGAVWTDASGAPV</sequence>
<dbReference type="InterPro" id="IPR011050">
    <property type="entry name" value="Pectin_lyase_fold/virulence"/>
</dbReference>
<evidence type="ECO:0008006" key="4">
    <source>
        <dbReference type="Google" id="ProtNLM"/>
    </source>
</evidence>
<dbReference type="Proteomes" id="UP001500928">
    <property type="component" value="Unassembled WGS sequence"/>
</dbReference>
<evidence type="ECO:0000313" key="3">
    <source>
        <dbReference type="Proteomes" id="UP001500928"/>
    </source>
</evidence>